<dbReference type="Proteomes" id="UP001652564">
    <property type="component" value="Unassembled WGS sequence"/>
</dbReference>
<keyword evidence="3" id="KW-0862">Zinc</keyword>
<comment type="caution">
    <text evidence="5">The sequence shown here is derived from an EMBL/GenBank/DDBJ whole genome shotgun (WGS) entry which is preliminary data.</text>
</comment>
<dbReference type="InterPro" id="IPR006913">
    <property type="entry name" value="CENP-V/GFA"/>
</dbReference>
<keyword evidence="2" id="KW-0479">Metal-binding</keyword>
<sequence>MSSDTGKRGFCANCGSRIVWQALAAEDDWLTNVTVGSLDRPAEARVTRHIYADTQLPWYHTCEDLPKLTEDDADRLIDLLRAELRPDL</sequence>
<keyword evidence="6" id="KW-1185">Reference proteome</keyword>
<evidence type="ECO:0000256" key="1">
    <source>
        <dbReference type="ARBA" id="ARBA00005495"/>
    </source>
</evidence>
<evidence type="ECO:0000313" key="5">
    <source>
        <dbReference type="EMBL" id="MCV2871910.1"/>
    </source>
</evidence>
<gene>
    <name evidence="5" type="ORF">OEZ71_06335</name>
</gene>
<reference evidence="5 6" key="1">
    <citation type="submission" date="2022-10" db="EMBL/GenBank/DDBJ databases">
        <title>Defluviimonas sp. nov., isolated from ocean surface sediments.</title>
        <authorList>
            <person name="He W."/>
            <person name="Wang L."/>
            <person name="Zhang D.-F."/>
        </authorList>
    </citation>
    <scope>NUCLEOTIDE SEQUENCE [LARGE SCALE GENOMIC DNA]</scope>
    <source>
        <strain evidence="5 6">WL0050</strain>
    </source>
</reference>
<evidence type="ECO:0000313" key="6">
    <source>
        <dbReference type="Proteomes" id="UP001652564"/>
    </source>
</evidence>
<dbReference type="EMBL" id="JAOWKZ010000002">
    <property type="protein sequence ID" value="MCV2871910.1"/>
    <property type="molecule type" value="Genomic_DNA"/>
</dbReference>
<dbReference type="RefSeq" id="WP_263739116.1">
    <property type="nucleotide sequence ID" value="NZ_JAOWKZ010000002.1"/>
</dbReference>
<evidence type="ECO:0000256" key="2">
    <source>
        <dbReference type="ARBA" id="ARBA00022723"/>
    </source>
</evidence>
<proteinExistence type="inferred from homology"/>
<comment type="similarity">
    <text evidence="1">Belongs to the Gfa family.</text>
</comment>
<dbReference type="Pfam" id="PF04828">
    <property type="entry name" value="GFA"/>
    <property type="match status" value="1"/>
</dbReference>
<dbReference type="SUPFAM" id="SSF51316">
    <property type="entry name" value="Mss4-like"/>
    <property type="match status" value="1"/>
</dbReference>
<protein>
    <submittedName>
        <fullName evidence="5">GFA family protein</fullName>
    </submittedName>
</protein>
<evidence type="ECO:0000256" key="3">
    <source>
        <dbReference type="ARBA" id="ARBA00022833"/>
    </source>
</evidence>
<organism evidence="5 6">
    <name type="scientific">Albidovulum litorale</name>
    <dbReference type="NCBI Taxonomy" id="2984134"/>
    <lineage>
        <taxon>Bacteria</taxon>
        <taxon>Pseudomonadati</taxon>
        <taxon>Pseudomonadota</taxon>
        <taxon>Alphaproteobacteria</taxon>
        <taxon>Rhodobacterales</taxon>
        <taxon>Paracoccaceae</taxon>
        <taxon>Albidovulum</taxon>
    </lineage>
</organism>
<accession>A0ABT2ZLB2</accession>
<name>A0ABT2ZLB2_9RHOB</name>
<evidence type="ECO:0000259" key="4">
    <source>
        <dbReference type="Pfam" id="PF04828"/>
    </source>
</evidence>
<dbReference type="InterPro" id="IPR011057">
    <property type="entry name" value="Mss4-like_sf"/>
</dbReference>
<feature type="domain" description="CENP-V/GFA" evidence="4">
    <location>
        <begin position="4"/>
        <end position="52"/>
    </location>
</feature>
<dbReference type="Gene3D" id="3.90.1590.10">
    <property type="entry name" value="glutathione-dependent formaldehyde- activating enzyme (gfa)"/>
    <property type="match status" value="1"/>
</dbReference>